<keyword evidence="1" id="KW-1133">Transmembrane helix</keyword>
<keyword evidence="1" id="KW-0472">Membrane</keyword>
<evidence type="ECO:0000256" key="1">
    <source>
        <dbReference type="SAM" id="Phobius"/>
    </source>
</evidence>
<comment type="caution">
    <text evidence="2">The sequence shown here is derived from an EMBL/GenBank/DDBJ whole genome shotgun (WGS) entry which is preliminary data.</text>
</comment>
<dbReference type="EMBL" id="JALHLF010000014">
    <property type="protein sequence ID" value="MCJ2182315.1"/>
    <property type="molecule type" value="Genomic_DNA"/>
</dbReference>
<evidence type="ECO:0008006" key="4">
    <source>
        <dbReference type="Google" id="ProtNLM"/>
    </source>
</evidence>
<dbReference type="RefSeq" id="WP_244018113.1">
    <property type="nucleotide sequence ID" value="NZ_JALHLF010000014.1"/>
</dbReference>
<feature type="transmembrane region" description="Helical" evidence="1">
    <location>
        <begin position="50"/>
        <end position="68"/>
    </location>
</feature>
<evidence type="ECO:0000313" key="2">
    <source>
        <dbReference type="EMBL" id="MCJ2182315.1"/>
    </source>
</evidence>
<protein>
    <recommendedName>
        <fullName evidence="4">DUF2842 domain-containing protein</fullName>
    </recommendedName>
</protein>
<organism evidence="2 3">
    <name type="scientific">Novosphingobium organovorum</name>
    <dbReference type="NCBI Taxonomy" id="2930092"/>
    <lineage>
        <taxon>Bacteria</taxon>
        <taxon>Pseudomonadati</taxon>
        <taxon>Pseudomonadota</taxon>
        <taxon>Alphaproteobacteria</taxon>
        <taxon>Sphingomonadales</taxon>
        <taxon>Sphingomonadaceae</taxon>
        <taxon>Novosphingobium</taxon>
    </lineage>
</organism>
<reference evidence="2" key="1">
    <citation type="submission" date="2022-03" db="EMBL/GenBank/DDBJ databases">
        <title>Identification of a novel bacterium isolated from mangrove sediments.</title>
        <authorList>
            <person name="Pan X."/>
        </authorList>
    </citation>
    <scope>NUCLEOTIDE SEQUENCE</scope>
    <source>
        <strain evidence="2">B1949</strain>
    </source>
</reference>
<accession>A0ABT0BB85</accession>
<sequence>MVPKLPRLPKLIAVALVLGALVYTLVAAMLVLVAVGFAGIGALVSRPLEFALVLLLAGSPVVVWTYCLKKARGWLRGETPRT</sequence>
<gene>
    <name evidence="2" type="ORF">MTR62_06315</name>
</gene>
<name>A0ABT0BB85_9SPHN</name>
<evidence type="ECO:0000313" key="3">
    <source>
        <dbReference type="Proteomes" id="UP001162881"/>
    </source>
</evidence>
<keyword evidence="3" id="KW-1185">Reference proteome</keyword>
<dbReference type="Proteomes" id="UP001162881">
    <property type="component" value="Unassembled WGS sequence"/>
</dbReference>
<proteinExistence type="predicted"/>
<feature type="transmembrane region" description="Helical" evidence="1">
    <location>
        <begin position="12"/>
        <end position="44"/>
    </location>
</feature>
<keyword evidence="1" id="KW-0812">Transmembrane</keyword>